<dbReference type="AlphaFoldDB" id="A0A8T2NJ44"/>
<dbReference type="Proteomes" id="UP000824540">
    <property type="component" value="Unassembled WGS sequence"/>
</dbReference>
<evidence type="ECO:0000313" key="2">
    <source>
        <dbReference type="Proteomes" id="UP000824540"/>
    </source>
</evidence>
<evidence type="ECO:0000313" key="1">
    <source>
        <dbReference type="EMBL" id="KAG9337682.1"/>
    </source>
</evidence>
<keyword evidence="2" id="KW-1185">Reference proteome</keyword>
<organism evidence="1 2">
    <name type="scientific">Albula glossodonta</name>
    <name type="common">roundjaw bonefish</name>
    <dbReference type="NCBI Taxonomy" id="121402"/>
    <lineage>
        <taxon>Eukaryota</taxon>
        <taxon>Metazoa</taxon>
        <taxon>Chordata</taxon>
        <taxon>Craniata</taxon>
        <taxon>Vertebrata</taxon>
        <taxon>Euteleostomi</taxon>
        <taxon>Actinopterygii</taxon>
        <taxon>Neopterygii</taxon>
        <taxon>Teleostei</taxon>
        <taxon>Albuliformes</taxon>
        <taxon>Albulidae</taxon>
        <taxon>Albula</taxon>
    </lineage>
</organism>
<proteinExistence type="predicted"/>
<accession>A0A8T2NJ44</accession>
<comment type="caution">
    <text evidence="1">The sequence shown here is derived from an EMBL/GenBank/DDBJ whole genome shotgun (WGS) entry which is preliminary data.</text>
</comment>
<name>A0A8T2NJ44_9TELE</name>
<dbReference type="EMBL" id="JAFBMS010000082">
    <property type="protein sequence ID" value="KAG9337682.1"/>
    <property type="molecule type" value="Genomic_DNA"/>
</dbReference>
<gene>
    <name evidence="1" type="ORF">JZ751_028332</name>
</gene>
<sequence>MYTDVYINAHPLTQYVNGGMRVSPWLGGSPGPVCLPAPPAHALPDEWLCWALDLLAGLSSF</sequence>
<protein>
    <submittedName>
        <fullName evidence="1">Uncharacterized protein</fullName>
    </submittedName>
</protein>
<reference evidence="1" key="1">
    <citation type="thesis" date="2021" institute="BYU ScholarsArchive" country="Provo, UT, USA">
        <title>Applications of and Algorithms for Genome Assembly and Genomic Analyses with an Emphasis on Marine Teleosts.</title>
        <authorList>
            <person name="Pickett B.D."/>
        </authorList>
    </citation>
    <scope>NUCLEOTIDE SEQUENCE</scope>
    <source>
        <strain evidence="1">HI-2016</strain>
    </source>
</reference>